<dbReference type="InterPro" id="IPR002933">
    <property type="entry name" value="Peptidase_M20"/>
</dbReference>
<name>A0A2V3A7E3_9BACI</name>
<accession>A0A2V3A7E3</accession>
<dbReference type="OrthoDB" id="9815360at2"/>
<proteinExistence type="predicted"/>
<dbReference type="Gene3D" id="3.40.630.10">
    <property type="entry name" value="Zn peptidases"/>
    <property type="match status" value="1"/>
</dbReference>
<dbReference type="EMBL" id="QGTW01000001">
    <property type="protein sequence ID" value="PWW32498.1"/>
    <property type="molecule type" value="Genomic_DNA"/>
</dbReference>
<dbReference type="PIRSF" id="PIRSF010386">
    <property type="entry name" value="RocB"/>
    <property type="match status" value="1"/>
</dbReference>
<reference evidence="1 2" key="1">
    <citation type="submission" date="2018-05" db="EMBL/GenBank/DDBJ databases">
        <title>Freshwater and sediment microbial communities from various areas in North America, analyzing microbe dynamics in response to fracking.</title>
        <authorList>
            <person name="Lamendella R."/>
        </authorList>
    </citation>
    <scope>NUCLEOTIDE SEQUENCE [LARGE SCALE GENOMIC DNA]</scope>
    <source>
        <strain evidence="1 2">15_TX</strain>
    </source>
</reference>
<dbReference type="InterPro" id="IPR012166">
    <property type="entry name" value="Uncharacterised_RocB"/>
</dbReference>
<sequence>MKHKYSFQSPEQLKSTLCDLVSIPSVTLSEGEKHFPLRVEQLLRDIPYFKKHPSQIINHPMADGRFVLTALYRHDEAEKTVVMISHFDVVDIDDYGELKHLAFYPEELTRALKERTDRLPADVRVDLESGEWLFGRGTMDMKCGLVQHMSLIEKASSEEWKINLLLLTVPDEEVNSRGMREVIPKLLDIAKENDLTYTLFLNSEPMFSQVPQDEKYYFYTGSIGKIMPGALCFGRETHVGEPFSGINAGWMSSVLTQEIEWNKMFCETVNGKISPPPTLLLQKDLKKEYSTQIPHRSVSLYNLLLMKKTPADVMEEMKRAAEIAAEKMENFIVERYRSFNLEINEVPDIRIFFYEQLRDFAVKKTSEDYITILERSIARDTQGDIREQTIQIADQISMLCQELGPMIVLFYAPPYYPAINTAKHKDIQSLSHTLVRFTKEEFDKELHAVDYFNGISDLSYAGLQGDLSEMEMYNSNLPGGQELYSIPFDEMSQFKAPVINVGPIGRDAHQKTERLHVPFAFEQLPKILEHLILEHQS</sequence>
<evidence type="ECO:0000313" key="2">
    <source>
        <dbReference type="Proteomes" id="UP000247150"/>
    </source>
</evidence>
<dbReference type="Pfam" id="PF01546">
    <property type="entry name" value="Peptidase_M20"/>
    <property type="match status" value="1"/>
</dbReference>
<gene>
    <name evidence="1" type="ORF">DFO73_101763</name>
</gene>
<protein>
    <submittedName>
        <fullName evidence="1">Arginine utilization protein RocB</fullName>
    </submittedName>
</protein>
<dbReference type="AlphaFoldDB" id="A0A2V3A7E3"/>
<organism evidence="1 2">
    <name type="scientific">Cytobacillus oceanisediminis</name>
    <dbReference type="NCBI Taxonomy" id="665099"/>
    <lineage>
        <taxon>Bacteria</taxon>
        <taxon>Bacillati</taxon>
        <taxon>Bacillota</taxon>
        <taxon>Bacilli</taxon>
        <taxon>Bacillales</taxon>
        <taxon>Bacillaceae</taxon>
        <taxon>Cytobacillus</taxon>
    </lineage>
</organism>
<dbReference type="SUPFAM" id="SSF53187">
    <property type="entry name" value="Zn-dependent exopeptidases"/>
    <property type="match status" value="1"/>
</dbReference>
<dbReference type="PANTHER" id="PTHR43808">
    <property type="entry name" value="ACETYLORNITHINE DEACETYLASE"/>
    <property type="match status" value="1"/>
</dbReference>
<dbReference type="InterPro" id="IPR050072">
    <property type="entry name" value="Peptidase_M20A"/>
</dbReference>
<dbReference type="PANTHER" id="PTHR43808:SF27">
    <property type="entry name" value="PROTEIN ROCB"/>
    <property type="match status" value="1"/>
</dbReference>
<evidence type="ECO:0000313" key="1">
    <source>
        <dbReference type="EMBL" id="PWW32498.1"/>
    </source>
</evidence>
<dbReference type="RefSeq" id="WP_110063415.1">
    <property type="nucleotide sequence ID" value="NZ_QGTW01000001.1"/>
</dbReference>
<comment type="caution">
    <text evidence="1">The sequence shown here is derived from an EMBL/GenBank/DDBJ whole genome shotgun (WGS) entry which is preliminary data.</text>
</comment>
<dbReference type="GO" id="GO:0016787">
    <property type="term" value="F:hydrolase activity"/>
    <property type="evidence" value="ECO:0007669"/>
    <property type="project" value="InterPro"/>
</dbReference>
<dbReference type="Proteomes" id="UP000247150">
    <property type="component" value="Unassembled WGS sequence"/>
</dbReference>